<protein>
    <submittedName>
        <fullName evidence="1">Uncharacterized protein</fullName>
    </submittedName>
</protein>
<dbReference type="EMBL" id="CP021056">
    <property type="protein sequence ID" value="QXE25215.1"/>
    <property type="molecule type" value="Genomic_DNA"/>
</dbReference>
<gene>
    <name evidence="1" type="ORF">B6N60_03928</name>
</gene>
<keyword evidence="2" id="KW-1185">Reference proteome</keyword>
<name>A0A975Y6E6_9NOST</name>
<dbReference type="AlphaFoldDB" id="A0A975Y6E6"/>
<evidence type="ECO:0000313" key="2">
    <source>
        <dbReference type="Proteomes" id="UP000683511"/>
    </source>
</evidence>
<reference evidence="1" key="1">
    <citation type="submission" date="2017-04" db="EMBL/GenBank/DDBJ databases">
        <title>Genome deletions in a multicellular cyanobacterial endosymbiont for morphological adaptation in marine diatoms.</title>
        <authorList>
            <person name="Wang Y."/>
            <person name="Gao H."/>
            <person name="Li R."/>
            <person name="Xu X."/>
        </authorList>
    </citation>
    <scope>NUCLEOTIDE SEQUENCE</scope>
    <source>
        <strain evidence="1">FACHB 800</strain>
    </source>
</reference>
<dbReference type="Proteomes" id="UP000683511">
    <property type="component" value="Chromosome"/>
</dbReference>
<organism evidence="1 2">
    <name type="scientific">Richelia sinica FACHB-800</name>
    <dbReference type="NCBI Taxonomy" id="1357546"/>
    <lineage>
        <taxon>Bacteria</taxon>
        <taxon>Bacillati</taxon>
        <taxon>Cyanobacteriota</taxon>
        <taxon>Cyanophyceae</taxon>
        <taxon>Nostocales</taxon>
        <taxon>Nostocaceae</taxon>
        <taxon>Richelia</taxon>
    </lineage>
</organism>
<dbReference type="KEGG" id="rsin:B6N60_03928"/>
<evidence type="ECO:0000313" key="1">
    <source>
        <dbReference type="EMBL" id="QXE25215.1"/>
    </source>
</evidence>
<sequence>MWGNITIRFIAKPSVERSHQLVANALNPVVVLGIL</sequence>
<accession>A0A975Y6E6</accession>
<proteinExistence type="predicted"/>